<protein>
    <recommendedName>
        <fullName evidence="3">SLH domain-containing protein</fullName>
    </recommendedName>
</protein>
<reference evidence="4" key="1">
    <citation type="journal article" date="2014" name="Genome Announc.">
        <title>Draft Genome Sequence of Clostridium straminisolvens Strain JCM 21531T, Isolated from a Cellulose-Degrading Bacterial Community.</title>
        <authorList>
            <person name="Yuki M."/>
            <person name="Oshima K."/>
            <person name="Suda W."/>
            <person name="Sakamoto M."/>
            <person name="Kitamura K."/>
            <person name="Iida T."/>
            <person name="Hattori M."/>
            <person name="Ohkuma M."/>
        </authorList>
    </citation>
    <scope>NUCLEOTIDE SEQUENCE [LARGE SCALE GENOMIC DNA]</scope>
    <source>
        <strain evidence="4">JCM 21531</strain>
    </source>
</reference>
<dbReference type="AlphaFoldDB" id="W4V939"/>
<dbReference type="Pfam" id="PF16244">
    <property type="entry name" value="DUF4901"/>
    <property type="match status" value="2"/>
</dbReference>
<feature type="domain" description="SLH" evidence="3">
    <location>
        <begin position="675"/>
        <end position="729"/>
    </location>
</feature>
<sequence length="729" mass="82545">MKSKLVLAIALVMIVSTALSGVALAKEDTGLEDAIKRVKQLFVIPEENSEFSYSASSRGDITVWMLNWQAKGDEGSNVFVTVDSTGDILNYHFYKGMEQNNLKLPKISRDEAKAKAEEIIEKLNPEILDSLKLMPIAQYTSIYDRTYYFGYVRTHNGILVPSNDIWVEIDKQTGELVSYNKTWNKDIIFPSAEKILSLKEAQEAYIKNLGLRLTYNAVTENDGVTIYAAYTPIYGSEYYIDAFTGERTTRGFEYGTDEYGIAFNEAVKKSRALFDAGIGSADVVLTPEEIKAVEEAAGLLTQEEAEKIARELKVLELDDTFVVDWANLYKEWPTRTNYNWNLYFVKDTDKSSEDYCSINVSINAKTGEILGFNINKASKENTVKLDREAAKKIVEEFLKEIQPEKFKETEYDEITDRAIILYSENQQPAYHVFNYTRKVKGVPFPGNGISVGFDAVTGKIQNYKLEWYDIGFPSVEKALEIEKIYEIFFEEIGLELQYITDGNNVVYMEKVAADAVTATDKKTEAKLVYAVNTKKPAILDADTGIILDGSGKPYKENKALEYTDISDHYAKKQIEILAEMGIGLEGPELKPNEKIKQKDFLLLISQTLNGYQFYGKTSLSSGEETEELYKNLIRQGIVKEGEKNPEAYLTREDSVKFVIRALGYDKVADISDIFNCTFKDKDEINPELIGYVVIAKGLKIVNGYGEYFRPKDELKKADALIIIYNYLQI</sequence>
<gene>
    <name evidence="4" type="ORF">JCM21531_3229</name>
</gene>
<comment type="caution">
    <text evidence="4">The sequence shown here is derived from an EMBL/GenBank/DDBJ whole genome shotgun (WGS) entry which is preliminary data.</text>
</comment>
<dbReference type="InterPro" id="IPR001119">
    <property type="entry name" value="SLH_dom"/>
</dbReference>
<feature type="signal peptide" evidence="2">
    <location>
        <begin position="1"/>
        <end position="25"/>
    </location>
</feature>
<evidence type="ECO:0000256" key="1">
    <source>
        <dbReference type="ARBA" id="ARBA00022737"/>
    </source>
</evidence>
<name>W4V939_9FIRM</name>
<accession>W4V939</accession>
<evidence type="ECO:0000256" key="2">
    <source>
        <dbReference type="SAM" id="SignalP"/>
    </source>
</evidence>
<dbReference type="STRING" id="1294263.JCM21531_3229"/>
<keyword evidence="5" id="KW-1185">Reference proteome</keyword>
<keyword evidence="1" id="KW-0677">Repeat</keyword>
<keyword evidence="2" id="KW-0732">Signal</keyword>
<dbReference type="EMBL" id="BAVR01000043">
    <property type="protein sequence ID" value="GAE89681.1"/>
    <property type="molecule type" value="Genomic_DNA"/>
</dbReference>
<dbReference type="InterPro" id="IPR032599">
    <property type="entry name" value="YcdB/YcdC_rep_domain"/>
</dbReference>
<proteinExistence type="predicted"/>
<evidence type="ECO:0000313" key="4">
    <source>
        <dbReference type="EMBL" id="GAE89681.1"/>
    </source>
</evidence>
<evidence type="ECO:0000259" key="3">
    <source>
        <dbReference type="PROSITE" id="PS51272"/>
    </source>
</evidence>
<dbReference type="Proteomes" id="UP000019109">
    <property type="component" value="Unassembled WGS sequence"/>
</dbReference>
<evidence type="ECO:0000313" key="5">
    <source>
        <dbReference type="Proteomes" id="UP000019109"/>
    </source>
</evidence>
<dbReference type="PROSITE" id="PS51272">
    <property type="entry name" value="SLH"/>
    <property type="match status" value="1"/>
</dbReference>
<dbReference type="RefSeq" id="WP_038290106.1">
    <property type="nucleotide sequence ID" value="NZ_BAVR01000043.1"/>
</dbReference>
<organism evidence="4 5">
    <name type="scientific">Acetivibrio straminisolvens JCM 21531</name>
    <dbReference type="NCBI Taxonomy" id="1294263"/>
    <lineage>
        <taxon>Bacteria</taxon>
        <taxon>Bacillati</taxon>
        <taxon>Bacillota</taxon>
        <taxon>Clostridia</taxon>
        <taxon>Eubacteriales</taxon>
        <taxon>Oscillospiraceae</taxon>
        <taxon>Acetivibrio</taxon>
    </lineage>
</organism>
<feature type="chain" id="PRO_5004851891" description="SLH domain-containing protein" evidence="2">
    <location>
        <begin position="26"/>
        <end position="729"/>
    </location>
</feature>
<dbReference type="OrthoDB" id="2473368at2"/>